<evidence type="ECO:0000256" key="6">
    <source>
        <dbReference type="SAM" id="SignalP"/>
    </source>
</evidence>
<dbReference type="Gene3D" id="3.30.1120.10">
    <property type="match status" value="1"/>
</dbReference>
<evidence type="ECO:0000256" key="2">
    <source>
        <dbReference type="ARBA" id="ARBA00022723"/>
    </source>
</evidence>
<keyword evidence="2" id="KW-0479">Metal-binding</keyword>
<evidence type="ECO:0000256" key="4">
    <source>
        <dbReference type="ARBA" id="ARBA00022837"/>
    </source>
</evidence>
<dbReference type="GO" id="GO:0046872">
    <property type="term" value="F:metal ion binding"/>
    <property type="evidence" value="ECO:0007669"/>
    <property type="project" value="UniProtKB-KW"/>
</dbReference>
<evidence type="ECO:0000313" key="8">
    <source>
        <dbReference type="EMBL" id="MBK1814097.1"/>
    </source>
</evidence>
<proteinExistence type="inferred from homology"/>
<gene>
    <name evidence="8" type="ORF">JIN84_00555</name>
</gene>
<dbReference type="PANTHER" id="PTHR42693">
    <property type="entry name" value="ARYLSULFATASE FAMILY MEMBER"/>
    <property type="match status" value="1"/>
</dbReference>
<dbReference type="SUPFAM" id="SSF53649">
    <property type="entry name" value="Alkaline phosphatase-like"/>
    <property type="match status" value="1"/>
</dbReference>
<reference evidence="8" key="1">
    <citation type="submission" date="2021-01" db="EMBL/GenBank/DDBJ databases">
        <title>Modified the classification status of verrucomicrobia.</title>
        <authorList>
            <person name="Feng X."/>
        </authorList>
    </citation>
    <scope>NUCLEOTIDE SEQUENCE</scope>
    <source>
        <strain evidence="8">JCM 18052</strain>
    </source>
</reference>
<dbReference type="InterPro" id="IPR050738">
    <property type="entry name" value="Sulfatase"/>
</dbReference>
<dbReference type="InterPro" id="IPR000917">
    <property type="entry name" value="Sulfatase_N"/>
</dbReference>
<dbReference type="AlphaFoldDB" id="A0A934R083"/>
<sequence length="469" mass="51332">MKLAGILFLAAASFAMARPPNVVVIFNDDMAYADVACFGAKYATPNIDRLAKEGRRFTNFHVSSPVCSASRASLLTGCYNSRIGIHGALGPKARIGLNPEETTLAELVKQKGYATGMAGKWHLGDAPEFLPVKQGFDEWYGLPYSNDMWPHHPEAKKGTYPKLPMYENDRIVDEEVTPDDQKQLTTRYAARAVSFIERNKDRPFFFYLANSMPHVPLYVSDKFAGKSGAGLYGDVIQEIDWGVGQVMEALEKAGVADNTLVIFTSDNGPWLSYGDHAGNAAPLREGKGTAWEGGTRVPTIMRWPGRIPAGTESAEMAMTTDLFPTIAAIIGAELPKVGIDGSNRLSDLTGEPNDNPPPRRYAWYYENNKLLAVADGDWKLMLPQQYRTMADAPQPTGGIPGKYQQRKLEKPMLFDLKKDIGEQNDVAAAHPEIVEKLLQQTAAMRADLGDSQTGSKSTGAREPGRVSAN</sequence>
<evidence type="ECO:0000256" key="5">
    <source>
        <dbReference type="SAM" id="MobiDB-lite"/>
    </source>
</evidence>
<name>A0A934R083_9BACT</name>
<keyword evidence="9" id="KW-1185">Reference proteome</keyword>
<evidence type="ECO:0000313" key="9">
    <source>
        <dbReference type="Proteomes" id="UP000600139"/>
    </source>
</evidence>
<dbReference type="Pfam" id="PF14707">
    <property type="entry name" value="Sulfatase_C"/>
    <property type="match status" value="1"/>
</dbReference>
<feature type="domain" description="Sulfatase N-terminal" evidence="7">
    <location>
        <begin position="20"/>
        <end position="331"/>
    </location>
</feature>
<feature type="signal peptide" evidence="6">
    <location>
        <begin position="1"/>
        <end position="17"/>
    </location>
</feature>
<organism evidence="8 9">
    <name type="scientific">Luteolibacter yonseiensis</name>
    <dbReference type="NCBI Taxonomy" id="1144680"/>
    <lineage>
        <taxon>Bacteria</taxon>
        <taxon>Pseudomonadati</taxon>
        <taxon>Verrucomicrobiota</taxon>
        <taxon>Verrucomicrobiia</taxon>
        <taxon>Verrucomicrobiales</taxon>
        <taxon>Verrucomicrobiaceae</taxon>
        <taxon>Luteolibacter</taxon>
    </lineage>
</organism>
<dbReference type="Proteomes" id="UP000600139">
    <property type="component" value="Unassembled WGS sequence"/>
</dbReference>
<feature type="chain" id="PRO_5037207029" evidence="6">
    <location>
        <begin position="18"/>
        <end position="469"/>
    </location>
</feature>
<keyword evidence="3" id="KW-0378">Hydrolase</keyword>
<dbReference type="InterPro" id="IPR024607">
    <property type="entry name" value="Sulfatase_CS"/>
</dbReference>
<feature type="region of interest" description="Disordered" evidence="5">
    <location>
        <begin position="444"/>
        <end position="469"/>
    </location>
</feature>
<comment type="caution">
    <text evidence="8">The sequence shown here is derived from an EMBL/GenBank/DDBJ whole genome shotgun (WGS) entry which is preliminary data.</text>
</comment>
<comment type="similarity">
    <text evidence="1">Belongs to the sulfatase family.</text>
</comment>
<dbReference type="InterPro" id="IPR017850">
    <property type="entry name" value="Alkaline_phosphatase_core_sf"/>
</dbReference>
<keyword evidence="4" id="KW-0106">Calcium</keyword>
<dbReference type="EMBL" id="JAENIK010000001">
    <property type="protein sequence ID" value="MBK1814097.1"/>
    <property type="molecule type" value="Genomic_DNA"/>
</dbReference>
<evidence type="ECO:0000259" key="7">
    <source>
        <dbReference type="Pfam" id="PF00884"/>
    </source>
</evidence>
<evidence type="ECO:0000256" key="3">
    <source>
        <dbReference type="ARBA" id="ARBA00022801"/>
    </source>
</evidence>
<dbReference type="RefSeq" id="WP_200349060.1">
    <property type="nucleotide sequence ID" value="NZ_BAABHZ010000005.1"/>
</dbReference>
<dbReference type="Gene3D" id="3.40.720.10">
    <property type="entry name" value="Alkaline Phosphatase, subunit A"/>
    <property type="match status" value="1"/>
</dbReference>
<dbReference type="PANTHER" id="PTHR42693:SF53">
    <property type="entry name" value="ENDO-4-O-SULFATASE"/>
    <property type="match status" value="1"/>
</dbReference>
<accession>A0A934R083</accession>
<protein>
    <submittedName>
        <fullName evidence="8">Sulfatase</fullName>
    </submittedName>
</protein>
<dbReference type="PROSITE" id="PS00149">
    <property type="entry name" value="SULFATASE_2"/>
    <property type="match status" value="1"/>
</dbReference>
<keyword evidence="6" id="KW-0732">Signal</keyword>
<dbReference type="Pfam" id="PF00884">
    <property type="entry name" value="Sulfatase"/>
    <property type="match status" value="1"/>
</dbReference>
<dbReference type="GO" id="GO:0004065">
    <property type="term" value="F:arylsulfatase activity"/>
    <property type="evidence" value="ECO:0007669"/>
    <property type="project" value="TreeGrafter"/>
</dbReference>
<dbReference type="CDD" id="cd16026">
    <property type="entry name" value="GALNS_like"/>
    <property type="match status" value="1"/>
</dbReference>
<evidence type="ECO:0000256" key="1">
    <source>
        <dbReference type="ARBA" id="ARBA00008779"/>
    </source>
</evidence>